<dbReference type="HOGENOM" id="CLU_2682305_0_0_9"/>
<dbReference type="KEGG" id="esr:ES1_15690"/>
<evidence type="ECO:0000313" key="2">
    <source>
        <dbReference type="Proteomes" id="UP000007050"/>
    </source>
</evidence>
<reference evidence="1 2" key="1">
    <citation type="submission" date="2010-03" db="EMBL/GenBank/DDBJ databases">
        <title>The genome sequence of Eubacterium siraeum V10Sc8a.</title>
        <authorList>
            <consortium name="metaHIT consortium -- http://www.metahit.eu/"/>
            <person name="Pajon A."/>
            <person name="Turner K."/>
            <person name="Parkhill J."/>
            <person name="Duncan S."/>
            <person name="Flint H."/>
        </authorList>
    </citation>
    <scope>NUCLEOTIDE SEQUENCE [LARGE SCALE GENOMIC DNA]</scope>
    <source>
        <strain evidence="1 2">V10Sc8a</strain>
    </source>
</reference>
<proteinExistence type="predicted"/>
<sequence>MVYSILSGDFRSISLRYIDNFDAKMYMCEENYEKLEPGKITEKKPFGLDNRIYKPNYENNLEPIGFKVKAEVLI</sequence>
<dbReference type="Proteomes" id="UP000007050">
    <property type="component" value="Chromosome"/>
</dbReference>
<name>D4ML88_9FIRM</name>
<organism evidence="1 2">
    <name type="scientific">[Eubacterium] siraeum V10Sc8a</name>
    <dbReference type="NCBI Taxonomy" id="717961"/>
    <lineage>
        <taxon>Bacteria</taxon>
        <taxon>Bacillati</taxon>
        <taxon>Bacillota</taxon>
        <taxon>Clostridia</taxon>
        <taxon>Eubacteriales</taxon>
        <taxon>Oscillospiraceae</taxon>
        <taxon>Oscillospiraceae incertae sedis</taxon>
    </lineage>
</organism>
<dbReference type="AlphaFoldDB" id="D4ML88"/>
<gene>
    <name evidence="1" type="ORF">ES1_15690</name>
</gene>
<protein>
    <submittedName>
        <fullName evidence="1">Uncharacterized protein</fullName>
    </submittedName>
</protein>
<dbReference type="BioCyc" id="ESIR717961:G136L-1297-MONOMER"/>
<accession>D4ML88</accession>
<evidence type="ECO:0000313" key="1">
    <source>
        <dbReference type="EMBL" id="CBL34521.1"/>
    </source>
</evidence>
<reference evidence="1 2" key="2">
    <citation type="submission" date="2010-03" db="EMBL/GenBank/DDBJ databases">
        <authorList>
            <person name="Pajon A."/>
        </authorList>
    </citation>
    <scope>NUCLEOTIDE SEQUENCE [LARGE SCALE GENOMIC DNA]</scope>
    <source>
        <strain evidence="1 2">V10Sc8a</strain>
    </source>
</reference>
<dbReference type="EMBL" id="FP929059">
    <property type="protein sequence ID" value="CBL34521.1"/>
    <property type="molecule type" value="Genomic_DNA"/>
</dbReference>